<evidence type="ECO:0000256" key="4">
    <source>
        <dbReference type="ARBA" id="ARBA00022840"/>
    </source>
</evidence>
<proteinExistence type="predicted"/>
<dbReference type="Gene3D" id="3.10.20.30">
    <property type="match status" value="1"/>
</dbReference>
<dbReference type="GO" id="GO:0005524">
    <property type="term" value="F:ATP binding"/>
    <property type="evidence" value="ECO:0007669"/>
    <property type="project" value="UniProtKB-KW"/>
</dbReference>
<evidence type="ECO:0000256" key="1">
    <source>
        <dbReference type="ARBA" id="ARBA00001946"/>
    </source>
</evidence>
<reference evidence="6 7" key="1">
    <citation type="journal article" date="2017" name="ISME J.">
        <title>Energy and carbon metabolisms in a deep terrestrial subsurface fluid microbial community.</title>
        <authorList>
            <person name="Momper L."/>
            <person name="Jungbluth S.P."/>
            <person name="Lee M.D."/>
            <person name="Amend J.P."/>
        </authorList>
    </citation>
    <scope>NUCLEOTIDE SEQUENCE [LARGE SCALE GENOMIC DNA]</scope>
    <source>
        <strain evidence="6">SURF_17</strain>
    </source>
</reference>
<dbReference type="GO" id="GO:0005525">
    <property type="term" value="F:GTP binding"/>
    <property type="evidence" value="ECO:0007669"/>
    <property type="project" value="InterPro"/>
</dbReference>
<dbReference type="Pfam" id="PF06071">
    <property type="entry name" value="YchF-GTPase_C"/>
    <property type="match status" value="1"/>
</dbReference>
<dbReference type="InterPro" id="IPR013029">
    <property type="entry name" value="YchF_C"/>
</dbReference>
<dbReference type="PROSITE" id="PS51880">
    <property type="entry name" value="TGS"/>
    <property type="match status" value="1"/>
</dbReference>
<comment type="caution">
    <text evidence="6">The sequence shown here is derived from an EMBL/GenBank/DDBJ whole genome shotgun (WGS) entry which is preliminary data.</text>
</comment>
<evidence type="ECO:0000256" key="3">
    <source>
        <dbReference type="ARBA" id="ARBA00022741"/>
    </source>
</evidence>
<protein>
    <submittedName>
        <fullName evidence="6">Redox-regulated ATPase YchF</fullName>
    </submittedName>
</protein>
<evidence type="ECO:0000313" key="7">
    <source>
        <dbReference type="Proteomes" id="UP000285961"/>
    </source>
</evidence>
<dbReference type="Proteomes" id="UP000285961">
    <property type="component" value="Unassembled WGS sequence"/>
</dbReference>
<dbReference type="InterPro" id="IPR004396">
    <property type="entry name" value="ATPase_YchF/OLA1"/>
</dbReference>
<evidence type="ECO:0000313" key="6">
    <source>
        <dbReference type="EMBL" id="RJP70938.1"/>
    </source>
</evidence>
<dbReference type="InterPro" id="IPR012676">
    <property type="entry name" value="TGS-like"/>
</dbReference>
<name>A0A419EZT3_9BACT</name>
<keyword evidence="4" id="KW-0067">ATP-binding</keyword>
<organism evidence="6 7">
    <name type="scientific">Candidatus Abyssobacteria bacterium SURF_17</name>
    <dbReference type="NCBI Taxonomy" id="2093361"/>
    <lineage>
        <taxon>Bacteria</taxon>
        <taxon>Pseudomonadati</taxon>
        <taxon>Candidatus Hydrogenedentota</taxon>
        <taxon>Candidatus Abyssobacteria</taxon>
    </lineage>
</organism>
<evidence type="ECO:0000256" key="2">
    <source>
        <dbReference type="ARBA" id="ARBA00022723"/>
    </source>
</evidence>
<keyword evidence="3" id="KW-0547">Nucleotide-binding</keyword>
<dbReference type="InterPro" id="IPR023192">
    <property type="entry name" value="TGS-like_dom_sf"/>
</dbReference>
<dbReference type="FunFam" id="3.10.20.30:FF:000001">
    <property type="entry name" value="Ribosome-binding ATPase YchF"/>
    <property type="match status" value="1"/>
</dbReference>
<dbReference type="InterPro" id="IPR012675">
    <property type="entry name" value="Beta-grasp_dom_sf"/>
</dbReference>
<dbReference type="GO" id="GO:0046872">
    <property type="term" value="F:metal ion binding"/>
    <property type="evidence" value="ECO:0007669"/>
    <property type="project" value="UniProtKB-KW"/>
</dbReference>
<keyword evidence="2" id="KW-0479">Metal-binding</keyword>
<dbReference type="AlphaFoldDB" id="A0A419EZT3"/>
<dbReference type="PANTHER" id="PTHR23305">
    <property type="entry name" value="OBG GTPASE FAMILY"/>
    <property type="match status" value="1"/>
</dbReference>
<dbReference type="Gene3D" id="1.10.150.300">
    <property type="entry name" value="TGS-like domain"/>
    <property type="match status" value="1"/>
</dbReference>
<gene>
    <name evidence="6" type="primary">ychF</name>
    <name evidence="6" type="ORF">C4532_08375</name>
</gene>
<comment type="cofactor">
    <cofactor evidence="1">
        <name>Mg(2+)</name>
        <dbReference type="ChEBI" id="CHEBI:18420"/>
    </cofactor>
</comment>
<evidence type="ECO:0000259" key="5">
    <source>
        <dbReference type="PROSITE" id="PS51880"/>
    </source>
</evidence>
<accession>A0A419EZT3</accession>
<feature type="domain" description="TGS" evidence="5">
    <location>
        <begin position="267"/>
        <end position="350"/>
    </location>
</feature>
<dbReference type="Gene3D" id="3.40.50.300">
    <property type="entry name" value="P-loop containing nucleotide triphosphate hydrolases"/>
    <property type="match status" value="1"/>
</dbReference>
<dbReference type="SUPFAM" id="SSF81271">
    <property type="entry name" value="TGS-like"/>
    <property type="match status" value="1"/>
</dbReference>
<dbReference type="PANTHER" id="PTHR23305:SF18">
    <property type="entry name" value="OBG-TYPE G DOMAIN-CONTAINING PROTEIN"/>
    <property type="match status" value="1"/>
</dbReference>
<dbReference type="EMBL" id="QZKI01000063">
    <property type="protein sequence ID" value="RJP70938.1"/>
    <property type="molecule type" value="Genomic_DNA"/>
</dbReference>
<sequence>MKVAIIGLAQSGKTTVFKSLAGISESVKDPHGQGVHVGNVKVPDPRLERLAEVFKPPKVVPADMDFMDVAGGRVDQKGVGLTPQVITEIRNADAFLTAIRAFENPSVIHPLETLDPLRDIRNIEAELSLNDMIQTEKRLQRIDKEHSDGLERETLLRAKDCLDAERPLRLLDLSEAESRAIAGYSFLSQKPALLLLNIGENEIGKSPTPELIGYAQKNDLSVMQYCAEIELEISELEPGEQAGFLAEMGLQGSGRERLVRKVYEMLRLISFFTIADTEIRAWSVPRGVRALTAAGKVHSDMERGFIRAEVINFKEFNEIGSLHTARESGHLRLEGKEYEVCDGDLIRFRFHV</sequence>
<dbReference type="GO" id="GO:0016887">
    <property type="term" value="F:ATP hydrolysis activity"/>
    <property type="evidence" value="ECO:0007669"/>
    <property type="project" value="InterPro"/>
</dbReference>
<dbReference type="PIRSF" id="PIRSF006641">
    <property type="entry name" value="CHP00092"/>
    <property type="match status" value="1"/>
</dbReference>
<dbReference type="InterPro" id="IPR027417">
    <property type="entry name" value="P-loop_NTPase"/>
</dbReference>
<dbReference type="InterPro" id="IPR004095">
    <property type="entry name" value="TGS"/>
</dbReference>
<dbReference type="GO" id="GO:0005737">
    <property type="term" value="C:cytoplasm"/>
    <property type="evidence" value="ECO:0007669"/>
    <property type="project" value="TreeGrafter"/>
</dbReference>
<dbReference type="SUPFAM" id="SSF52540">
    <property type="entry name" value="P-loop containing nucleoside triphosphate hydrolases"/>
    <property type="match status" value="1"/>
</dbReference>